<dbReference type="RefSeq" id="WP_066923656.1">
    <property type="nucleotide sequence ID" value="NZ_CABFPH010000074.1"/>
</dbReference>
<evidence type="ECO:0000259" key="1">
    <source>
        <dbReference type="Pfam" id="PF06527"/>
    </source>
</evidence>
<sequence>MRLTIIPPVVEGESAAAHLLRAFDVNGEPWSRERLRSAGHALSDILQGRAAKPLADRLGRDGEPFLRWTPAEVTKRRVVIAGEEIHRDDWTTNARRWCPRCWDDDLRRPRSGRHAHWNVHRRFWWDVAAVRTCPVHHVLLAAACPTCGVDVTWEAGSLTRCRNGHPLLACEGVEVAPGTTLADAYVVGRLGGMPRTEVPILDGLTLAEACDAMERLGVARHGGADGALSKFPAERHPEVLSAGLAIARDWPRAFEALLDGMAGADHVGLGAWGAEQVYGYLYLWAKRLPAGGSGDAVRAILFAHHAARGPVHKTSVVIRHADVPLVSLAEIAAQCGRRPEFVAGYVKALGAWPERTKRGTPIGITRETAAEIRALLDRAVRADDLPAALGLAKRQARMLVAARIVPPAEIHRRAGIKAEVFDRGAIDAVLARLRGPAPTVEAAPAGLLPLARASQHGKVDGVRGTCAMILAGQLRVRAVLRDAPGLAGFLLDPEDIRAARRSRGGGGLTLAEVGRRITVPSDVVGLIVRQGLLTGTATACGEILVPEDALAAFESEYATTGALARDIGSGIRWVREALDRAGIKPVFATAGRKVTTVWSREDVPRDLRRRIPRTHARPL</sequence>
<feature type="domain" description="TniQ" evidence="1">
    <location>
        <begin position="7"/>
        <end position="140"/>
    </location>
</feature>
<dbReference type="EMBL" id="CABFPH010000074">
    <property type="protein sequence ID" value="VUD73508.1"/>
    <property type="molecule type" value="Genomic_DNA"/>
</dbReference>
<dbReference type="Pfam" id="PF06527">
    <property type="entry name" value="TniQ"/>
    <property type="match status" value="1"/>
</dbReference>
<name>A0A509EH76_9HYPH</name>
<evidence type="ECO:0000313" key="2">
    <source>
        <dbReference type="EMBL" id="VUD73508.1"/>
    </source>
</evidence>
<dbReference type="Proteomes" id="UP000410984">
    <property type="component" value="Unassembled WGS sequence"/>
</dbReference>
<gene>
    <name evidence="2" type="ORF">MET9862_04125</name>
</gene>
<dbReference type="OrthoDB" id="7595282at2"/>
<organism evidence="2 3">
    <name type="scientific">Methylobacterium symbioticum</name>
    <dbReference type="NCBI Taxonomy" id="2584084"/>
    <lineage>
        <taxon>Bacteria</taxon>
        <taxon>Pseudomonadati</taxon>
        <taxon>Pseudomonadota</taxon>
        <taxon>Alphaproteobacteria</taxon>
        <taxon>Hyphomicrobiales</taxon>
        <taxon>Methylobacteriaceae</taxon>
        <taxon>Methylobacterium</taxon>
    </lineage>
</organism>
<evidence type="ECO:0000313" key="3">
    <source>
        <dbReference type="Proteomes" id="UP000410984"/>
    </source>
</evidence>
<dbReference type="InterPro" id="IPR009492">
    <property type="entry name" value="TniQ"/>
</dbReference>
<dbReference type="AlphaFoldDB" id="A0A509EH76"/>
<keyword evidence="3" id="KW-1185">Reference proteome</keyword>
<protein>
    <recommendedName>
        <fullName evidence="1">TniQ domain-containing protein</fullName>
    </recommendedName>
</protein>
<accession>A0A509EH76</accession>
<proteinExistence type="predicted"/>
<reference evidence="2 3" key="1">
    <citation type="submission" date="2019-06" db="EMBL/GenBank/DDBJ databases">
        <authorList>
            <person name="Rodrigo-Torres L."/>
            <person name="Arahal R. D."/>
            <person name="Lucena T."/>
        </authorList>
    </citation>
    <scope>NUCLEOTIDE SEQUENCE [LARGE SCALE GENOMIC DNA]</scope>
    <source>
        <strain evidence="2 3">SB0023/3</strain>
    </source>
</reference>